<dbReference type="GO" id="GO:0030003">
    <property type="term" value="P:intracellular monoatomic cation homeostasis"/>
    <property type="evidence" value="ECO:0007669"/>
    <property type="project" value="UniProtKB-ARBA"/>
</dbReference>
<dbReference type="Gene3D" id="3.30.70.1350">
    <property type="entry name" value="Cation efflux protein, cytoplasmic domain"/>
    <property type="match status" value="1"/>
</dbReference>
<dbReference type="PANTHER" id="PTHR43840">
    <property type="entry name" value="MITOCHONDRIAL METAL TRANSPORTER 1-RELATED"/>
    <property type="match status" value="1"/>
</dbReference>
<feature type="transmembrane region" description="Helical" evidence="6">
    <location>
        <begin position="346"/>
        <end position="366"/>
    </location>
</feature>
<dbReference type="InterPro" id="IPR002524">
    <property type="entry name" value="Cation_efflux"/>
</dbReference>
<dbReference type="FunFam" id="3.30.70.1350:FF:000012">
    <property type="entry name" value="Cation diffusion facilitator 10"/>
    <property type="match status" value="1"/>
</dbReference>
<dbReference type="KEGG" id="pic:PICST_61569"/>
<keyword evidence="5 6" id="KW-0472">Membrane</keyword>
<dbReference type="eggNOG" id="KOG1485">
    <property type="taxonomic scope" value="Eukaryota"/>
</dbReference>
<dbReference type="OrthoDB" id="78296at2759"/>
<dbReference type="GeneID" id="4840185"/>
<dbReference type="InterPro" id="IPR036837">
    <property type="entry name" value="Cation_efflux_CTD_sf"/>
</dbReference>
<accession>A3LXY3</accession>
<dbReference type="GO" id="GO:0098771">
    <property type="term" value="P:inorganic ion homeostasis"/>
    <property type="evidence" value="ECO:0007669"/>
    <property type="project" value="UniProtKB-ARBA"/>
</dbReference>
<dbReference type="InterPro" id="IPR027469">
    <property type="entry name" value="Cation_efflux_TMD_sf"/>
</dbReference>
<dbReference type="FunFam" id="1.20.1510.10:FF:000005">
    <property type="entry name" value="Putative Cation diffusion facilitator 1"/>
    <property type="match status" value="1"/>
</dbReference>
<dbReference type="OMA" id="KKPIREY"/>
<evidence type="ECO:0000313" key="9">
    <source>
        <dbReference type="Proteomes" id="UP000002258"/>
    </source>
</evidence>
<evidence type="ECO:0000259" key="7">
    <source>
        <dbReference type="Pfam" id="PF01545"/>
    </source>
</evidence>
<evidence type="ECO:0000256" key="1">
    <source>
        <dbReference type="ARBA" id="ARBA00004141"/>
    </source>
</evidence>
<comment type="subcellular location">
    <subcellularLocation>
        <location evidence="1">Membrane</location>
        <topology evidence="1">Multi-pass membrane protein</topology>
    </subcellularLocation>
</comment>
<keyword evidence="3 6" id="KW-0812">Transmembrane</keyword>
<dbReference type="GO" id="GO:0008324">
    <property type="term" value="F:monoatomic cation transmembrane transporter activity"/>
    <property type="evidence" value="ECO:0007669"/>
    <property type="project" value="InterPro"/>
</dbReference>
<feature type="domain" description="Cation efflux protein transmembrane" evidence="7">
    <location>
        <begin position="197"/>
        <end position="394"/>
    </location>
</feature>
<evidence type="ECO:0000256" key="5">
    <source>
        <dbReference type="ARBA" id="ARBA00023136"/>
    </source>
</evidence>
<dbReference type="GO" id="GO:0016020">
    <property type="term" value="C:membrane"/>
    <property type="evidence" value="ECO:0007669"/>
    <property type="project" value="UniProtKB-SubCell"/>
</dbReference>
<dbReference type="NCBIfam" id="TIGR01297">
    <property type="entry name" value="CDF"/>
    <property type="match status" value="1"/>
</dbReference>
<dbReference type="RefSeq" id="XP_001385911.1">
    <property type="nucleotide sequence ID" value="XM_001385874.1"/>
</dbReference>
<dbReference type="HOGENOM" id="CLU_013430_10_1_1"/>
<reference evidence="8 9" key="1">
    <citation type="journal article" date="2007" name="Nat. Biotechnol.">
        <title>Genome sequence of the lignocellulose-bioconverting and xylose-fermenting yeast Pichia stipitis.</title>
        <authorList>
            <person name="Jeffries T.W."/>
            <person name="Grigoriev I.V."/>
            <person name="Grimwood J."/>
            <person name="Laplaza J.M."/>
            <person name="Aerts A."/>
            <person name="Salamov A."/>
            <person name="Schmutz J."/>
            <person name="Lindquist E."/>
            <person name="Dehal P."/>
            <person name="Shapiro H."/>
            <person name="Jin Y.S."/>
            <person name="Passoth V."/>
            <person name="Richardson P.M."/>
        </authorList>
    </citation>
    <scope>NUCLEOTIDE SEQUENCE [LARGE SCALE GENOMIC DNA]</scope>
    <source>
        <strain evidence="9">ATCC 58785 / CBS 6054 / NBRC 10063 / NRRL Y-11545</strain>
    </source>
</reference>
<dbReference type="Gene3D" id="1.20.1510.10">
    <property type="entry name" value="Cation efflux protein transmembrane domain"/>
    <property type="match status" value="1"/>
</dbReference>
<evidence type="ECO:0000256" key="4">
    <source>
        <dbReference type="ARBA" id="ARBA00022989"/>
    </source>
</evidence>
<dbReference type="Pfam" id="PF01545">
    <property type="entry name" value="Cation_efflux"/>
    <property type="match status" value="1"/>
</dbReference>
<keyword evidence="2" id="KW-0813">Transport</keyword>
<keyword evidence="9" id="KW-1185">Reference proteome</keyword>
<evidence type="ECO:0000256" key="3">
    <source>
        <dbReference type="ARBA" id="ARBA00022692"/>
    </source>
</evidence>
<feature type="non-terminal residue" evidence="8">
    <location>
        <position position="1"/>
    </location>
</feature>
<dbReference type="PANTHER" id="PTHR43840:SF4">
    <property type="entry name" value="CDF DIVALENT METAL CATION TRANSPORTER (EUROFUNG)"/>
    <property type="match status" value="1"/>
</dbReference>
<protein>
    <submittedName>
        <fullName evidence="8">Cation efflux family protein</fullName>
    </submittedName>
</protein>
<feature type="transmembrane region" description="Helical" evidence="6">
    <location>
        <begin position="193"/>
        <end position="217"/>
    </location>
</feature>
<dbReference type="InterPro" id="IPR058533">
    <property type="entry name" value="Cation_efflux_TM"/>
</dbReference>
<feature type="transmembrane region" description="Helical" evidence="6">
    <location>
        <begin position="265"/>
        <end position="285"/>
    </location>
</feature>
<dbReference type="SUPFAM" id="SSF160240">
    <property type="entry name" value="Cation efflux protein cytoplasmic domain-like"/>
    <property type="match status" value="1"/>
</dbReference>
<dbReference type="STRING" id="322104.A3LXY3"/>
<evidence type="ECO:0000256" key="2">
    <source>
        <dbReference type="ARBA" id="ARBA00022448"/>
    </source>
</evidence>
<proteinExistence type="predicted"/>
<dbReference type="SUPFAM" id="SSF161111">
    <property type="entry name" value="Cation efflux protein transmembrane domain-like"/>
    <property type="match status" value="1"/>
</dbReference>
<name>A3LXY3_PICST</name>
<dbReference type="AlphaFoldDB" id="A3LXY3"/>
<dbReference type="InterPro" id="IPR050291">
    <property type="entry name" value="CDF_Transporter"/>
</dbReference>
<evidence type="ECO:0000313" key="8">
    <source>
        <dbReference type="EMBL" id="ABN67882.1"/>
    </source>
</evidence>
<organism evidence="8 9">
    <name type="scientific">Scheffersomyces stipitis (strain ATCC 58785 / CBS 6054 / NBRC 10063 / NRRL Y-11545)</name>
    <name type="common">Yeast</name>
    <name type="synonym">Pichia stipitis</name>
    <dbReference type="NCBI Taxonomy" id="322104"/>
    <lineage>
        <taxon>Eukaryota</taxon>
        <taxon>Fungi</taxon>
        <taxon>Dikarya</taxon>
        <taxon>Ascomycota</taxon>
        <taxon>Saccharomycotina</taxon>
        <taxon>Pichiomycetes</taxon>
        <taxon>Debaryomycetaceae</taxon>
        <taxon>Scheffersomyces</taxon>
    </lineage>
</organism>
<dbReference type="Proteomes" id="UP000002258">
    <property type="component" value="Chromosome 6"/>
</dbReference>
<keyword evidence="4 6" id="KW-1133">Transmembrane helix</keyword>
<gene>
    <name evidence="8" type="primary">CEF1</name>
    <name evidence="8" type="ORF">PICST_61569</name>
</gene>
<feature type="transmembrane region" description="Helical" evidence="6">
    <location>
        <begin position="223"/>
        <end position="244"/>
    </location>
</feature>
<sequence length="489" mass="56163">RPLFQRLLSNHFTVTNPNSPHENILLQNPSLTNLPHNGSTVFYDNSSVYSLEVEQQQRRLSVINMLRPQRLIGTYKRLANWYDYYVDLKDVKKKQRKYYQDQNYLIEKFQEIDNFLDAGKIHYNMLSNYEDSRILATHMEIVEEESPAHSPTEMQKTDSRNSNYSRFYDVPGNVDNDGSKFLGYNEEEDNAQVLTAILVNFFINFILLLGKGVVAFLTNSISMVASLVDSILDFLSTFIIYIVNRLATSSDWKVQYAYPIGRSRLEPLGVLIFSVIIILSFFQVGQESFKRLFMSTPEERHVARIGIDAIVIMTITIVSKVGCWAWCASSKSSSVRALAQDAMTDIVFNTVSLLMPTIGFYCNIWWFDPLGALLLSVYIIVSWCKTAFEHIDNLTGAAADPMHYKVVLYLAYRFAEPIKQITSLKVYHVGDNLNVEIDVVFSNEEFELSFKDCHDIAEALQYSIESLPMVERAFVHIDYMEGNFKGHLK</sequence>
<dbReference type="InParanoid" id="A3LXY3"/>
<dbReference type="EMBL" id="CP000500">
    <property type="protein sequence ID" value="ABN67882.1"/>
    <property type="molecule type" value="Genomic_DNA"/>
</dbReference>
<feature type="transmembrane region" description="Helical" evidence="6">
    <location>
        <begin position="305"/>
        <end position="326"/>
    </location>
</feature>
<evidence type="ECO:0000256" key="6">
    <source>
        <dbReference type="SAM" id="Phobius"/>
    </source>
</evidence>